<reference evidence="2 3" key="1">
    <citation type="journal article" date="2023" name="G3 (Bethesda)">
        <title>A chromosome-length genome assembly and annotation of blackberry (Rubus argutus, cv. 'Hillquist').</title>
        <authorList>
            <person name="Bruna T."/>
            <person name="Aryal R."/>
            <person name="Dudchenko O."/>
            <person name="Sargent D.J."/>
            <person name="Mead D."/>
            <person name="Buti M."/>
            <person name="Cavallini A."/>
            <person name="Hytonen T."/>
            <person name="Andres J."/>
            <person name="Pham M."/>
            <person name="Weisz D."/>
            <person name="Mascagni F."/>
            <person name="Usai G."/>
            <person name="Natali L."/>
            <person name="Bassil N."/>
            <person name="Fernandez G.E."/>
            <person name="Lomsadze A."/>
            <person name="Armour M."/>
            <person name="Olukolu B."/>
            <person name="Poorten T."/>
            <person name="Britton C."/>
            <person name="Davik J."/>
            <person name="Ashrafi H."/>
            <person name="Aiden E.L."/>
            <person name="Borodovsky M."/>
            <person name="Worthington M."/>
        </authorList>
    </citation>
    <scope>NUCLEOTIDE SEQUENCE [LARGE SCALE GENOMIC DNA]</scope>
    <source>
        <strain evidence="2">PI 553951</strain>
    </source>
</reference>
<accession>A0AAW1W9E1</accession>
<dbReference type="PANTHER" id="PTHR35119">
    <property type="entry name" value="PROTEIN POLYCHOME"/>
    <property type="match status" value="1"/>
</dbReference>
<protein>
    <submittedName>
        <fullName evidence="2">Uncharacterized protein</fullName>
    </submittedName>
</protein>
<organism evidence="2 3">
    <name type="scientific">Rubus argutus</name>
    <name type="common">Southern blackberry</name>
    <dbReference type="NCBI Taxonomy" id="59490"/>
    <lineage>
        <taxon>Eukaryota</taxon>
        <taxon>Viridiplantae</taxon>
        <taxon>Streptophyta</taxon>
        <taxon>Embryophyta</taxon>
        <taxon>Tracheophyta</taxon>
        <taxon>Spermatophyta</taxon>
        <taxon>Magnoliopsida</taxon>
        <taxon>eudicotyledons</taxon>
        <taxon>Gunneridae</taxon>
        <taxon>Pentapetalae</taxon>
        <taxon>rosids</taxon>
        <taxon>fabids</taxon>
        <taxon>Rosales</taxon>
        <taxon>Rosaceae</taxon>
        <taxon>Rosoideae</taxon>
        <taxon>Rosoideae incertae sedis</taxon>
        <taxon>Rubus</taxon>
    </lineage>
</organism>
<proteinExistence type="predicted"/>
<comment type="caution">
    <text evidence="2">The sequence shown here is derived from an EMBL/GenBank/DDBJ whole genome shotgun (WGS) entry which is preliminary data.</text>
</comment>
<sequence>MPAESRFRLERPCDIAEAFSQRRSGSLAVLIDERGELFESPARSRALATPVHQRRLGFWATGGGVGHELARSRLRTPRAAIGHGQENMPPVGSSSRRRGRASNSVLPSWYPRTPLRDITAITRAIERRRACLGEENGETARGQVPSQQVQDAPPEHEVPAATPSTIKKRPCPPPSVRKVHKILLEVVYQFDEGEFLTPQKKLLNSIDKVEKVVMEELQRRKRTPSAKKAEREKRVRTLMSMR</sequence>
<evidence type="ECO:0000313" key="3">
    <source>
        <dbReference type="Proteomes" id="UP001457282"/>
    </source>
</evidence>
<feature type="region of interest" description="Disordered" evidence="1">
    <location>
        <begin position="219"/>
        <end position="242"/>
    </location>
</feature>
<dbReference type="GO" id="GO:0005634">
    <property type="term" value="C:nucleus"/>
    <property type="evidence" value="ECO:0007669"/>
    <property type="project" value="InterPro"/>
</dbReference>
<gene>
    <name evidence="2" type="ORF">M0R45_029767</name>
</gene>
<dbReference type="PANTHER" id="PTHR35119:SF1">
    <property type="entry name" value="PROTEIN POLYCHOME"/>
    <property type="match status" value="1"/>
</dbReference>
<evidence type="ECO:0000256" key="1">
    <source>
        <dbReference type="SAM" id="MobiDB-lite"/>
    </source>
</evidence>
<dbReference type="EMBL" id="JBEDUW010000006">
    <property type="protein sequence ID" value="KAK9921248.1"/>
    <property type="molecule type" value="Genomic_DNA"/>
</dbReference>
<keyword evidence="3" id="KW-1185">Reference proteome</keyword>
<dbReference type="GO" id="GO:0051783">
    <property type="term" value="P:regulation of nuclear division"/>
    <property type="evidence" value="ECO:0007669"/>
    <property type="project" value="InterPro"/>
</dbReference>
<feature type="region of interest" description="Disordered" evidence="1">
    <location>
        <begin position="77"/>
        <end position="108"/>
    </location>
</feature>
<name>A0AAW1W9E1_RUBAR</name>
<feature type="region of interest" description="Disordered" evidence="1">
    <location>
        <begin position="134"/>
        <end position="173"/>
    </location>
</feature>
<evidence type="ECO:0000313" key="2">
    <source>
        <dbReference type="EMBL" id="KAK9921248.1"/>
    </source>
</evidence>
<dbReference type="InterPro" id="IPR034590">
    <property type="entry name" value="POLYCHOME/GIG1"/>
</dbReference>
<dbReference type="AlphaFoldDB" id="A0AAW1W9E1"/>
<dbReference type="Proteomes" id="UP001457282">
    <property type="component" value="Unassembled WGS sequence"/>
</dbReference>